<evidence type="ECO:0000313" key="3">
    <source>
        <dbReference type="Proteomes" id="UP001221924"/>
    </source>
</evidence>
<dbReference type="InterPro" id="IPR005074">
    <property type="entry name" value="Peptidase_C39"/>
</dbReference>
<reference evidence="2" key="1">
    <citation type="submission" date="2023-03" db="EMBL/GenBank/DDBJ databases">
        <title>DFI Biobank Strains.</title>
        <authorList>
            <person name="Mostad J."/>
            <person name="Paddock L."/>
            <person name="Medina S."/>
            <person name="Waligurski E."/>
            <person name="Barat B."/>
            <person name="Smith R."/>
            <person name="Burgo V."/>
            <person name="Metcalfe C."/>
            <person name="Woodson C."/>
            <person name="Sundararajan A."/>
            <person name="Ramaswamy R."/>
            <person name="Lin H."/>
            <person name="Pamer E.G."/>
        </authorList>
    </citation>
    <scope>NUCLEOTIDE SEQUENCE</scope>
    <source>
        <strain evidence="2">DFI.9.5</strain>
    </source>
</reference>
<organism evidence="2 3">
    <name type="scientific">Bacteroides cellulosilyticus</name>
    <dbReference type="NCBI Taxonomy" id="246787"/>
    <lineage>
        <taxon>Bacteria</taxon>
        <taxon>Pseudomonadati</taxon>
        <taxon>Bacteroidota</taxon>
        <taxon>Bacteroidia</taxon>
        <taxon>Bacteroidales</taxon>
        <taxon>Bacteroidaceae</taxon>
        <taxon>Bacteroides</taxon>
    </lineage>
</organism>
<proteinExistence type="predicted"/>
<dbReference type="GO" id="GO:0006508">
    <property type="term" value="P:proteolysis"/>
    <property type="evidence" value="ECO:0007669"/>
    <property type="project" value="InterPro"/>
</dbReference>
<accession>A0AAW6MBG3</accession>
<name>A0AAW6MBG3_9BACE</name>
<dbReference type="Pfam" id="PF03412">
    <property type="entry name" value="Peptidase_C39"/>
    <property type="match status" value="1"/>
</dbReference>
<sequence>MDCGASCLRMIAQYYDRKYSLQKQTCY</sequence>
<dbReference type="GO" id="GO:0016020">
    <property type="term" value="C:membrane"/>
    <property type="evidence" value="ECO:0007669"/>
    <property type="project" value="InterPro"/>
</dbReference>
<dbReference type="Gene3D" id="3.90.70.10">
    <property type="entry name" value="Cysteine proteinases"/>
    <property type="match status" value="1"/>
</dbReference>
<evidence type="ECO:0000259" key="1">
    <source>
        <dbReference type="Pfam" id="PF03412"/>
    </source>
</evidence>
<dbReference type="EMBL" id="JARFID010000035">
    <property type="protein sequence ID" value="MDE8697044.1"/>
    <property type="molecule type" value="Genomic_DNA"/>
</dbReference>
<dbReference type="GO" id="GO:0008233">
    <property type="term" value="F:peptidase activity"/>
    <property type="evidence" value="ECO:0007669"/>
    <property type="project" value="InterPro"/>
</dbReference>
<dbReference type="GO" id="GO:0005524">
    <property type="term" value="F:ATP binding"/>
    <property type="evidence" value="ECO:0007669"/>
    <property type="project" value="InterPro"/>
</dbReference>
<protein>
    <submittedName>
        <fullName evidence="2">Cysteine peptidase family C39 domain-containing protein</fullName>
    </submittedName>
</protein>
<feature type="domain" description="Peptidase C39" evidence="1">
    <location>
        <begin position="1"/>
        <end position="23"/>
    </location>
</feature>
<comment type="caution">
    <text evidence="2">The sequence shown here is derived from an EMBL/GenBank/DDBJ whole genome shotgun (WGS) entry which is preliminary data.</text>
</comment>
<gene>
    <name evidence="2" type="ORF">PZH42_23340</name>
</gene>
<evidence type="ECO:0000313" key="2">
    <source>
        <dbReference type="EMBL" id="MDE8697044.1"/>
    </source>
</evidence>
<dbReference type="Proteomes" id="UP001221924">
    <property type="component" value="Unassembled WGS sequence"/>
</dbReference>
<dbReference type="AlphaFoldDB" id="A0AAW6MBG3"/>